<dbReference type="InterPro" id="IPR001506">
    <property type="entry name" value="Peptidase_M12A"/>
</dbReference>
<protein>
    <recommendedName>
        <fullName evidence="5">Metalloendopeptidase</fullName>
        <ecNumber evidence="5">3.4.24.-</ecNumber>
    </recommendedName>
</protein>
<dbReference type="PRINTS" id="PR00480">
    <property type="entry name" value="ASTACIN"/>
</dbReference>
<evidence type="ECO:0000259" key="7">
    <source>
        <dbReference type="PROSITE" id="PS51864"/>
    </source>
</evidence>
<evidence type="ECO:0000256" key="2">
    <source>
        <dbReference type="ARBA" id="ARBA00022833"/>
    </source>
</evidence>
<dbReference type="PROSITE" id="PS01186">
    <property type="entry name" value="EGF_2"/>
    <property type="match status" value="1"/>
</dbReference>
<dbReference type="GO" id="GO:0004222">
    <property type="term" value="F:metalloendopeptidase activity"/>
    <property type="evidence" value="ECO:0007669"/>
    <property type="project" value="UniProtKB-UniRule"/>
</dbReference>
<dbReference type="EC" id="3.4.24.-" evidence="5"/>
<dbReference type="GO" id="GO:0008270">
    <property type="term" value="F:zinc ion binding"/>
    <property type="evidence" value="ECO:0007669"/>
    <property type="project" value="UniProtKB-UniRule"/>
</dbReference>
<dbReference type="PANTHER" id="PTHR10127">
    <property type="entry name" value="DISCOIDIN, CUB, EGF, LAMININ , AND ZINC METALLOPROTEASE DOMAIN CONTAINING"/>
    <property type="match status" value="1"/>
</dbReference>
<feature type="region of interest" description="Disordered" evidence="6">
    <location>
        <begin position="291"/>
        <end position="327"/>
    </location>
</feature>
<feature type="binding site" evidence="4">
    <location>
        <position position="23"/>
    </location>
    <ligand>
        <name>Zn(2+)</name>
        <dbReference type="ChEBI" id="CHEBI:29105"/>
        <note>catalytic</note>
    </ligand>
</feature>
<feature type="active site" evidence="4">
    <location>
        <position position="14"/>
    </location>
</feature>
<organism evidence="8">
    <name type="scientific">Heligmosomoides polygyrus</name>
    <name type="common">Parasitic roundworm</name>
    <dbReference type="NCBI Taxonomy" id="6339"/>
    <lineage>
        <taxon>Eukaryota</taxon>
        <taxon>Metazoa</taxon>
        <taxon>Ecdysozoa</taxon>
        <taxon>Nematoda</taxon>
        <taxon>Chromadorea</taxon>
        <taxon>Rhabditida</taxon>
        <taxon>Rhabditina</taxon>
        <taxon>Rhabditomorpha</taxon>
        <taxon>Strongyloidea</taxon>
        <taxon>Heligmosomidae</taxon>
        <taxon>Heligmosomoides</taxon>
    </lineage>
</organism>
<keyword evidence="4 5" id="KW-0378">Hydrolase</keyword>
<dbReference type="PANTHER" id="PTHR10127:SF793">
    <property type="entry name" value="ZINC METALLOPROTEINASE NAS-31"/>
    <property type="match status" value="1"/>
</dbReference>
<comment type="caution">
    <text evidence="4">Lacks conserved residue(s) required for the propagation of feature annotation.</text>
</comment>
<feature type="binding site" evidence="4">
    <location>
        <position position="13"/>
    </location>
    <ligand>
        <name>Zn(2+)</name>
        <dbReference type="ChEBI" id="CHEBI:29105"/>
        <note>catalytic</note>
    </ligand>
</feature>
<evidence type="ECO:0000256" key="4">
    <source>
        <dbReference type="PROSITE-ProRule" id="PRU01211"/>
    </source>
</evidence>
<evidence type="ECO:0000256" key="1">
    <source>
        <dbReference type="ARBA" id="ARBA00022723"/>
    </source>
</evidence>
<keyword evidence="3 4" id="KW-0482">Metalloprotease</keyword>
<reference evidence="8" key="1">
    <citation type="submission" date="2018-11" db="EMBL/GenBank/DDBJ databases">
        <authorList>
            <consortium name="Pathogen Informatics"/>
        </authorList>
    </citation>
    <scope>NUCLEOTIDE SEQUENCE [LARGE SCALE GENOMIC DNA]</scope>
</reference>
<name>A0A3P8B8K7_HELPZ</name>
<feature type="binding site" evidence="4">
    <location>
        <position position="17"/>
    </location>
    <ligand>
        <name>Zn(2+)</name>
        <dbReference type="ChEBI" id="CHEBI:29105"/>
        <note>catalytic</note>
    </ligand>
</feature>
<keyword evidence="1 4" id="KW-0479">Metal-binding</keyword>
<proteinExistence type="predicted"/>
<sequence length="327" mass="37017">MGRGCETIATVAHEIGHALGFFHTMGRHDRDEYVTVNLENIKNYPTMVPSDANYRRTIGSPFISFIDLSMMNELYECKERCKKEAPVTCERGGFPHPRDCQKCICPGGYGGTRCTERPEGCGNTLQASTEWQTLQDTLGEYYSTREDYTKCNYWIQVFSLTMLSSCCLLEFRSLFPKKNLRCRTYTSPSSQSPSDTVIEIRLAMFTRGVVADGCEWAGVEIKTNEDQTRTGYRFCSYYDRGTTLRSHSNLVPVITYNRHLRTTAILKYRYGRVVFRYISRFYLVPASSPSTIPLPVPPSSPSTISPTSAAKEPSDTEKEISCVDKPT</sequence>
<dbReference type="EMBL" id="UZAH01032746">
    <property type="protein sequence ID" value="VDP23607.1"/>
    <property type="molecule type" value="Genomic_DNA"/>
</dbReference>
<dbReference type="InterPro" id="IPR024079">
    <property type="entry name" value="MetalloPept_cat_dom_sf"/>
</dbReference>
<dbReference type="AlphaFoldDB" id="A0A3P8B8K7"/>
<feature type="compositionally biased region" description="Basic and acidic residues" evidence="6">
    <location>
        <begin position="312"/>
        <end position="327"/>
    </location>
</feature>
<comment type="cofactor">
    <cofactor evidence="4 5">
        <name>Zn(2+)</name>
        <dbReference type="ChEBI" id="CHEBI:29105"/>
    </cofactor>
    <text evidence="4 5">Binds 1 zinc ion per subunit.</text>
</comment>
<dbReference type="Gene3D" id="3.40.390.10">
    <property type="entry name" value="Collagenase (Catalytic Domain)"/>
    <property type="match status" value="2"/>
</dbReference>
<dbReference type="SUPFAM" id="SSF55486">
    <property type="entry name" value="Metalloproteases ('zincins'), catalytic domain"/>
    <property type="match status" value="1"/>
</dbReference>
<gene>
    <name evidence="8" type="ORF">HPBE_LOCUS21159</name>
</gene>
<evidence type="ECO:0000256" key="3">
    <source>
        <dbReference type="ARBA" id="ARBA00023049"/>
    </source>
</evidence>
<keyword evidence="4 5" id="KW-0645">Protease</keyword>
<dbReference type="InterPro" id="IPR000742">
    <property type="entry name" value="EGF"/>
</dbReference>
<accession>A0A3P8B8K7</accession>
<keyword evidence="2 4" id="KW-0862">Zinc</keyword>
<dbReference type="OrthoDB" id="431034at2759"/>
<evidence type="ECO:0000256" key="5">
    <source>
        <dbReference type="RuleBase" id="RU361183"/>
    </source>
</evidence>
<dbReference type="Pfam" id="PF01400">
    <property type="entry name" value="Astacin"/>
    <property type="match status" value="1"/>
</dbReference>
<feature type="domain" description="Peptidase M12A" evidence="7">
    <location>
        <begin position="1"/>
        <end position="41"/>
    </location>
</feature>
<evidence type="ECO:0000256" key="6">
    <source>
        <dbReference type="SAM" id="MobiDB-lite"/>
    </source>
</evidence>
<evidence type="ECO:0000313" key="8">
    <source>
        <dbReference type="EMBL" id="VDP23607.1"/>
    </source>
</evidence>
<dbReference type="PROSITE" id="PS51864">
    <property type="entry name" value="ASTACIN"/>
    <property type="match status" value="1"/>
</dbReference>
<dbReference type="GO" id="GO:0006508">
    <property type="term" value="P:proteolysis"/>
    <property type="evidence" value="ECO:0007669"/>
    <property type="project" value="UniProtKB-KW"/>
</dbReference>